<sequence>MTNSIGKATRLVFIPKKDGNILVEVKEVTFDWHKGMSFQVRQRSLLSLHENIKNQGIAKNPLEISSKSFVDLGVKLSAFNLEGTIPNKSSKFTVETIFQSSKVFKNDPNSPYRDILTKSSREAKQDERLKDKILDHFDYFDLRWELEPKTAFYDWIYINVLENYNKDLAEKIMHYDAFTDIEFNHKKSINCQAYSVALYKALEWRGGLIKDFTDSKIPKEQRKENFLAIIKDFDKYEGKGMAEKINHQELLPLE</sequence>
<dbReference type="InterPro" id="IPR053913">
    <property type="entry name" value="NADAR-DarT1"/>
</dbReference>
<gene>
    <name evidence="1" type="ORF">HPS9_11275</name>
</gene>
<dbReference type="Pfam" id="PF22397">
    <property type="entry name" value="NADAR-DarT1"/>
    <property type="match status" value="1"/>
</dbReference>
<evidence type="ECO:0000313" key="1">
    <source>
        <dbReference type="EMBL" id="KDB44284.1"/>
    </source>
</evidence>
<proteinExistence type="predicted"/>
<accession>A0A836YZK3</accession>
<name>A0A836YZK3_GLAPU</name>
<organism evidence="1 2">
    <name type="scientific">Glaesserella parasuis HPS9</name>
    <dbReference type="NCBI Taxonomy" id="1450513"/>
    <lineage>
        <taxon>Bacteria</taxon>
        <taxon>Pseudomonadati</taxon>
        <taxon>Pseudomonadota</taxon>
        <taxon>Gammaproteobacteria</taxon>
        <taxon>Pasteurellales</taxon>
        <taxon>Pasteurellaceae</taxon>
        <taxon>Glaesserella</taxon>
    </lineage>
</organism>
<evidence type="ECO:0000313" key="2">
    <source>
        <dbReference type="Proteomes" id="UP000027441"/>
    </source>
</evidence>
<dbReference type="AlphaFoldDB" id="A0A836YZK3"/>
<dbReference type="RefSeq" id="WP_106380173.1">
    <property type="nucleotide sequence ID" value="NZ_JDSN01000185.1"/>
</dbReference>
<reference evidence="1 2" key="1">
    <citation type="submission" date="2014-02" db="EMBL/GenBank/DDBJ databases">
        <title>Comparative genomics of Haemophilus parasuis isolated from pig lungs.</title>
        <authorList>
            <person name="Kittichotirat W."/>
            <person name="Bumgarner R.E."/>
            <person name="Lawrence P."/>
        </authorList>
    </citation>
    <scope>NUCLEOTIDE SEQUENCE [LARGE SCALE GENOMIC DNA]</scope>
    <source>
        <strain evidence="1 2">HPS9</strain>
    </source>
</reference>
<dbReference type="EMBL" id="JDSN01000185">
    <property type="protein sequence ID" value="KDB44284.1"/>
    <property type="molecule type" value="Genomic_DNA"/>
</dbReference>
<comment type="caution">
    <text evidence="1">The sequence shown here is derived from an EMBL/GenBank/DDBJ whole genome shotgun (WGS) entry which is preliminary data.</text>
</comment>
<protein>
    <submittedName>
        <fullName evidence="1">Uncharacterized protein</fullName>
    </submittedName>
</protein>
<dbReference type="Proteomes" id="UP000027441">
    <property type="component" value="Unassembled WGS sequence"/>
</dbReference>